<accession>A0A510UVJ7</accession>
<feature type="transmembrane region" description="Helical" evidence="6">
    <location>
        <begin position="332"/>
        <end position="351"/>
    </location>
</feature>
<feature type="transmembrane region" description="Helical" evidence="6">
    <location>
        <begin position="412"/>
        <end position="433"/>
    </location>
</feature>
<feature type="transmembrane region" description="Helical" evidence="6">
    <location>
        <begin position="27"/>
        <end position="50"/>
    </location>
</feature>
<evidence type="ECO:0000256" key="4">
    <source>
        <dbReference type="ARBA" id="ARBA00022989"/>
    </source>
</evidence>
<dbReference type="InterPro" id="IPR003838">
    <property type="entry name" value="ABC3_permease_C"/>
</dbReference>
<reference evidence="8 9" key="1">
    <citation type="submission" date="2019-07" db="EMBL/GenBank/DDBJ databases">
        <title>Whole genome shotgun sequence of Cellulomonas persica NBRC 101101.</title>
        <authorList>
            <person name="Hosoyama A."/>
            <person name="Uohara A."/>
            <person name="Ohji S."/>
            <person name="Ichikawa N."/>
        </authorList>
    </citation>
    <scope>NUCLEOTIDE SEQUENCE [LARGE SCALE GENOMIC DNA]</scope>
    <source>
        <strain evidence="8 9">NBRC 101101</strain>
    </source>
</reference>
<gene>
    <name evidence="8" type="ORF">CPE01_24560</name>
</gene>
<protein>
    <submittedName>
        <fullName evidence="8">Membrane protein</fullName>
    </submittedName>
</protein>
<dbReference type="Pfam" id="PF02687">
    <property type="entry name" value="FtsX"/>
    <property type="match status" value="1"/>
</dbReference>
<evidence type="ECO:0000256" key="2">
    <source>
        <dbReference type="ARBA" id="ARBA00022475"/>
    </source>
</evidence>
<evidence type="ECO:0000259" key="7">
    <source>
        <dbReference type="Pfam" id="PF02687"/>
    </source>
</evidence>
<feature type="transmembrane region" description="Helical" evidence="6">
    <location>
        <begin position="363"/>
        <end position="384"/>
    </location>
</feature>
<evidence type="ECO:0000313" key="8">
    <source>
        <dbReference type="EMBL" id="GEK18723.1"/>
    </source>
</evidence>
<evidence type="ECO:0000256" key="1">
    <source>
        <dbReference type="ARBA" id="ARBA00004651"/>
    </source>
</evidence>
<keyword evidence="3 6" id="KW-0812">Transmembrane</keyword>
<dbReference type="OrthoDB" id="4871813at2"/>
<feature type="domain" description="ABC3 transporter permease C-terminal" evidence="7">
    <location>
        <begin position="642"/>
        <end position="747"/>
    </location>
</feature>
<keyword evidence="2" id="KW-1003">Cell membrane</keyword>
<dbReference type="EMBL" id="BJUA01000012">
    <property type="protein sequence ID" value="GEK18723.1"/>
    <property type="molecule type" value="Genomic_DNA"/>
</dbReference>
<feature type="transmembrane region" description="Helical" evidence="6">
    <location>
        <begin position="679"/>
        <end position="710"/>
    </location>
</feature>
<dbReference type="AlphaFoldDB" id="A0A510UVJ7"/>
<dbReference type="Proteomes" id="UP000321386">
    <property type="component" value="Unassembled WGS sequence"/>
</dbReference>
<keyword evidence="5 6" id="KW-0472">Membrane</keyword>
<evidence type="ECO:0000256" key="6">
    <source>
        <dbReference type="SAM" id="Phobius"/>
    </source>
</evidence>
<feature type="transmembrane region" description="Helical" evidence="6">
    <location>
        <begin position="290"/>
        <end position="311"/>
    </location>
</feature>
<sequence length="759" mass="77030">MTPGRSSALTDLALGVRMSVSGGRSGWARLGLIATGLGIGVAMLLLVASLPTVLDMRAERDAARYPGTEAVEAGDDTLLVKRISSDTAQDLVVGYLLQPEGADAPLPPGVDRTLAPGEALVSPALQRVLESPQGDLLEGRWGDRVVGTIAPDGLVGPQELRVYVGTDQLTGANAQRISAFGRDVRDGGTDATTMLMALVGLTGLLVPVAGFIATAVRFGGEARDRRLAAVRLAGADAATTGRIAAGETLVGAVGGLLVGAGLFAVLRAVVPPLVPPSLTFHGADLRPAPALAALVVVLVPVAAVLVTRSALKHVIVEPLGVVRRGTVVHRRLWWRIAVPFVGLALMLTPLLSGGAGSFADAEGLVLLGMVLLLVGVALLLPWLLDVTVRRLGPGALSWDLALRRLQHESGTAVRAVSAVVVSVASLVAVHGLLGSETGTPGAQDGKFEAVVYDDLPGSDGSHWASALAGIDGVQSVDTRVMTSAEPVGGGEPIALVVGSCAALADTTSSTACTDGDVMLVAPSHAEVPAPGTTYVLGEPGSGASTWSLPPDVATVEPAYPDSAPWLFVTPQALGDAVVVPSGDDYDNAIVTIALDRAAPDVTARLQTAIAQIDPTAMVVINDPEATSSMVTGIRQGLMLGTVALLAVVGANLLVTTAEQLRERRRPLAVLAAFGVRRRVLGLSVLFQVAVPVVVGLALAVVVGSGLAVILQAGADMPVSLDLAGIGVTAGGAAAVILLATAALLPMLGRVTRPAGLQGE</sequence>
<evidence type="ECO:0000256" key="3">
    <source>
        <dbReference type="ARBA" id="ARBA00022692"/>
    </source>
</evidence>
<comment type="subcellular location">
    <subcellularLocation>
        <location evidence="1">Cell membrane</location>
        <topology evidence="1">Multi-pass membrane protein</topology>
    </subcellularLocation>
</comment>
<dbReference type="RefSeq" id="WP_146807122.1">
    <property type="nucleotide sequence ID" value="NZ_BJUA01000012.1"/>
</dbReference>
<organism evidence="8 9">
    <name type="scientific">Cellulomonas persica</name>
    <dbReference type="NCBI Taxonomy" id="76861"/>
    <lineage>
        <taxon>Bacteria</taxon>
        <taxon>Bacillati</taxon>
        <taxon>Actinomycetota</taxon>
        <taxon>Actinomycetes</taxon>
        <taxon>Micrococcales</taxon>
        <taxon>Cellulomonadaceae</taxon>
        <taxon>Cellulomonas</taxon>
    </lineage>
</organism>
<feature type="transmembrane region" description="Helical" evidence="6">
    <location>
        <begin position="194"/>
        <end position="216"/>
    </location>
</feature>
<keyword evidence="4 6" id="KW-1133">Transmembrane helix</keyword>
<evidence type="ECO:0000313" key="9">
    <source>
        <dbReference type="Proteomes" id="UP000321386"/>
    </source>
</evidence>
<feature type="transmembrane region" description="Helical" evidence="6">
    <location>
        <begin position="637"/>
        <end position="658"/>
    </location>
</feature>
<name>A0A510UVJ7_9CELL</name>
<feature type="transmembrane region" description="Helical" evidence="6">
    <location>
        <begin position="249"/>
        <end position="270"/>
    </location>
</feature>
<comment type="caution">
    <text evidence="8">The sequence shown here is derived from an EMBL/GenBank/DDBJ whole genome shotgun (WGS) entry which is preliminary data.</text>
</comment>
<keyword evidence="9" id="KW-1185">Reference proteome</keyword>
<dbReference type="GO" id="GO:0005886">
    <property type="term" value="C:plasma membrane"/>
    <property type="evidence" value="ECO:0007669"/>
    <property type="project" value="UniProtKB-SubCell"/>
</dbReference>
<proteinExistence type="predicted"/>
<evidence type="ECO:0000256" key="5">
    <source>
        <dbReference type="ARBA" id="ARBA00023136"/>
    </source>
</evidence>
<feature type="transmembrane region" description="Helical" evidence="6">
    <location>
        <begin position="722"/>
        <end position="744"/>
    </location>
</feature>